<name>A0A5B6VB72_9ROSI</name>
<sequence>MTISEYEREFVRLSQYARECVSSEAIMCKRFEEGLNEDIRLLVGILEIKEFVVLVDRTCKAEALGKDKRKAEDDQSRSRVNVGHLNRNRARSQMSSKTPATSVASVGNVRSERPKYKHCGKRHPRSCRLNDKACFRCGSLDHLSVIVLSLSNQRLVRT</sequence>
<evidence type="ECO:0000313" key="2">
    <source>
        <dbReference type="EMBL" id="KAA3466389.1"/>
    </source>
</evidence>
<keyword evidence="3" id="KW-1185">Reference proteome</keyword>
<organism evidence="2 3">
    <name type="scientific">Gossypium australe</name>
    <dbReference type="NCBI Taxonomy" id="47621"/>
    <lineage>
        <taxon>Eukaryota</taxon>
        <taxon>Viridiplantae</taxon>
        <taxon>Streptophyta</taxon>
        <taxon>Embryophyta</taxon>
        <taxon>Tracheophyta</taxon>
        <taxon>Spermatophyta</taxon>
        <taxon>Magnoliopsida</taxon>
        <taxon>eudicotyledons</taxon>
        <taxon>Gunneridae</taxon>
        <taxon>Pentapetalae</taxon>
        <taxon>rosids</taxon>
        <taxon>malvids</taxon>
        <taxon>Malvales</taxon>
        <taxon>Malvaceae</taxon>
        <taxon>Malvoideae</taxon>
        <taxon>Gossypium</taxon>
    </lineage>
</organism>
<proteinExistence type="predicted"/>
<dbReference type="OrthoDB" id="786726at2759"/>
<dbReference type="EMBL" id="SMMG02000007">
    <property type="protein sequence ID" value="KAA3466389.1"/>
    <property type="molecule type" value="Genomic_DNA"/>
</dbReference>
<dbReference type="PANTHER" id="PTHR34482:SF36">
    <property type="entry name" value="RETROTRANSPOSON GAG DOMAIN-CONTAINING PROTEIN"/>
    <property type="match status" value="1"/>
</dbReference>
<feature type="compositionally biased region" description="Basic and acidic residues" evidence="1">
    <location>
        <begin position="64"/>
        <end position="77"/>
    </location>
</feature>
<evidence type="ECO:0000313" key="3">
    <source>
        <dbReference type="Proteomes" id="UP000325315"/>
    </source>
</evidence>
<protein>
    <submittedName>
        <fullName evidence="2">Gag-Pol polyprotein</fullName>
    </submittedName>
</protein>
<dbReference type="AlphaFoldDB" id="A0A5B6VB72"/>
<evidence type="ECO:0000256" key="1">
    <source>
        <dbReference type="SAM" id="MobiDB-lite"/>
    </source>
</evidence>
<reference evidence="2" key="1">
    <citation type="submission" date="2019-08" db="EMBL/GenBank/DDBJ databases">
        <authorList>
            <person name="Liu F."/>
        </authorList>
    </citation>
    <scope>NUCLEOTIDE SEQUENCE [LARGE SCALE GENOMIC DNA]</scope>
    <source>
        <strain evidence="2">PA1801</strain>
        <tissue evidence="2">Leaf</tissue>
    </source>
</reference>
<dbReference type="Proteomes" id="UP000325315">
    <property type="component" value="Unassembled WGS sequence"/>
</dbReference>
<comment type="caution">
    <text evidence="2">The sequence shown here is derived from an EMBL/GenBank/DDBJ whole genome shotgun (WGS) entry which is preliminary data.</text>
</comment>
<gene>
    <name evidence="2" type="ORF">EPI10_001484</name>
</gene>
<feature type="compositionally biased region" description="Polar residues" evidence="1">
    <location>
        <begin position="91"/>
        <end position="105"/>
    </location>
</feature>
<feature type="region of interest" description="Disordered" evidence="1">
    <location>
        <begin position="64"/>
        <end position="109"/>
    </location>
</feature>
<dbReference type="PANTHER" id="PTHR34482">
    <property type="entry name" value="DNA DAMAGE-INDUCIBLE PROTEIN 1-LIKE"/>
    <property type="match status" value="1"/>
</dbReference>
<accession>A0A5B6VB72</accession>